<name>E3KMI9_PUCGT</name>
<organism evidence="2 3">
    <name type="scientific">Puccinia graminis f. sp. tritici (strain CRL 75-36-700-3 / race SCCL)</name>
    <name type="common">Black stem rust fungus</name>
    <dbReference type="NCBI Taxonomy" id="418459"/>
    <lineage>
        <taxon>Eukaryota</taxon>
        <taxon>Fungi</taxon>
        <taxon>Dikarya</taxon>
        <taxon>Basidiomycota</taxon>
        <taxon>Pucciniomycotina</taxon>
        <taxon>Pucciniomycetes</taxon>
        <taxon>Pucciniales</taxon>
        <taxon>Pucciniaceae</taxon>
        <taxon>Puccinia</taxon>
    </lineage>
</organism>
<evidence type="ECO:0000313" key="3">
    <source>
        <dbReference type="Proteomes" id="UP000008783"/>
    </source>
</evidence>
<feature type="region of interest" description="Disordered" evidence="1">
    <location>
        <begin position="457"/>
        <end position="500"/>
    </location>
</feature>
<dbReference type="GeneID" id="10544066"/>
<dbReference type="InParanoid" id="E3KMI9"/>
<evidence type="ECO:0000313" key="2">
    <source>
        <dbReference type="EMBL" id="EFP85514.2"/>
    </source>
</evidence>
<dbReference type="PANTHER" id="PTHR33096:SF1">
    <property type="entry name" value="CXC1-LIKE CYSTEINE CLUSTER ASSOCIATED WITH KDZ TRANSPOSASES DOMAIN-CONTAINING PROTEIN"/>
    <property type="match status" value="1"/>
</dbReference>
<proteinExistence type="predicted"/>
<feature type="compositionally biased region" description="Acidic residues" evidence="1">
    <location>
        <begin position="457"/>
        <end position="488"/>
    </location>
</feature>
<keyword evidence="3" id="KW-1185">Reference proteome</keyword>
<dbReference type="PANTHER" id="PTHR33096">
    <property type="entry name" value="CXC2 DOMAIN-CONTAINING PROTEIN"/>
    <property type="match status" value="1"/>
</dbReference>
<dbReference type="RefSeq" id="XP_003329933.2">
    <property type="nucleotide sequence ID" value="XM_003329885.2"/>
</dbReference>
<sequence>MGCCCRHDQVILLANIHCTGEQRSLPVAILKQLFELIQSDIHTLGLSSLSHHCQSHNTEGLYTLTTISVLWLRKKYGAAQLARRASKETLARLLHQPNIFADNHQNYTRDFFKTQWNNQVNHLNQVTAEDTDCRTKLTKLLEKEESLKRLRDIVHNGLWDTSQNALQRLVNDIEEAEASQRKLSEQLGMLYGGSDTDVQKEKMKLLVWSAKRALYAKAVKIMGVRQPITESRTRGRRVGIKLKEKIFDSIKSWKAAVNWLITQYNNRNEAFLKKFDPSMLEDPNYHALTWDIFEATSLDDPFWNEAHYYHSQGPWAISLEVCEGIRASLMMDWAEEELDLIAQELGRAMAWAVELHNKLDNLASKISNLPPNSNVEVVTTRVGTLNTTTGQQVLMFELYRQLADLQDIMRSWAKDIEWLWSKTRLIENSHPWFDLVGQLATNLVPTGSNSNEAQLDADEMEEAWQEQQFLDDAEDGEEAEDDVVDDMTGEAGQGWETDLE</sequence>
<protein>
    <submittedName>
        <fullName evidence="2">Uncharacterized protein</fullName>
    </submittedName>
</protein>
<dbReference type="EMBL" id="DS178295">
    <property type="protein sequence ID" value="EFP85514.2"/>
    <property type="molecule type" value="Genomic_DNA"/>
</dbReference>
<gene>
    <name evidence="2" type="ORF">PGTG_11870</name>
</gene>
<dbReference type="OrthoDB" id="10693621at2759"/>
<evidence type="ECO:0000256" key="1">
    <source>
        <dbReference type="SAM" id="MobiDB-lite"/>
    </source>
</evidence>
<reference key="1">
    <citation type="submission" date="2007-01" db="EMBL/GenBank/DDBJ databases">
        <title>The Genome Sequence of Puccinia graminis f. sp. tritici Strain CRL 75-36-700-3.</title>
        <authorList>
            <consortium name="The Broad Institute Genome Sequencing Platform"/>
            <person name="Birren B."/>
            <person name="Lander E."/>
            <person name="Galagan J."/>
            <person name="Nusbaum C."/>
            <person name="Devon K."/>
            <person name="Cuomo C."/>
            <person name="Jaffe D."/>
            <person name="Butler J."/>
            <person name="Alvarez P."/>
            <person name="Gnerre S."/>
            <person name="Grabherr M."/>
            <person name="Mauceli E."/>
            <person name="Brockman W."/>
            <person name="Young S."/>
            <person name="LaButti K."/>
            <person name="Sykes S."/>
            <person name="DeCaprio D."/>
            <person name="Crawford M."/>
            <person name="Koehrsen M."/>
            <person name="Engels R."/>
            <person name="Montgomery P."/>
            <person name="Pearson M."/>
            <person name="Howarth C."/>
            <person name="Larson L."/>
            <person name="White J."/>
            <person name="Zeng Q."/>
            <person name="Kodira C."/>
            <person name="Yandava C."/>
            <person name="Alvarado L."/>
            <person name="O'Leary S."/>
            <person name="Szabo L."/>
            <person name="Dean R."/>
            <person name="Schein J."/>
        </authorList>
    </citation>
    <scope>NUCLEOTIDE SEQUENCE</scope>
    <source>
        <strain>CRL 75-36-700-3</strain>
    </source>
</reference>
<dbReference type="HOGENOM" id="CLU_042437_1_0_1"/>
<accession>E3KMI9</accession>
<dbReference type="VEuPathDB" id="FungiDB:PGTG_11870"/>
<reference evidence="3" key="2">
    <citation type="journal article" date="2011" name="Proc. Natl. Acad. Sci. U.S.A.">
        <title>Obligate biotrophy features unraveled by the genomic analysis of rust fungi.</title>
        <authorList>
            <person name="Duplessis S."/>
            <person name="Cuomo C.A."/>
            <person name="Lin Y.-C."/>
            <person name="Aerts A."/>
            <person name="Tisserant E."/>
            <person name="Veneault-Fourrey C."/>
            <person name="Joly D.L."/>
            <person name="Hacquard S."/>
            <person name="Amselem J."/>
            <person name="Cantarel B.L."/>
            <person name="Chiu R."/>
            <person name="Coutinho P.M."/>
            <person name="Feau N."/>
            <person name="Field M."/>
            <person name="Frey P."/>
            <person name="Gelhaye E."/>
            <person name="Goldberg J."/>
            <person name="Grabherr M.G."/>
            <person name="Kodira C.D."/>
            <person name="Kohler A."/>
            <person name="Kuees U."/>
            <person name="Lindquist E.A."/>
            <person name="Lucas S.M."/>
            <person name="Mago R."/>
            <person name="Mauceli E."/>
            <person name="Morin E."/>
            <person name="Murat C."/>
            <person name="Pangilinan J.L."/>
            <person name="Park R."/>
            <person name="Pearson M."/>
            <person name="Quesneville H."/>
            <person name="Rouhier N."/>
            <person name="Sakthikumar S."/>
            <person name="Salamov A.A."/>
            <person name="Schmutz J."/>
            <person name="Selles B."/>
            <person name="Shapiro H."/>
            <person name="Tanguay P."/>
            <person name="Tuskan G.A."/>
            <person name="Henrissat B."/>
            <person name="Van de Peer Y."/>
            <person name="Rouze P."/>
            <person name="Ellis J.G."/>
            <person name="Dodds P.N."/>
            <person name="Schein J.E."/>
            <person name="Zhong S."/>
            <person name="Hamelin R.C."/>
            <person name="Grigoriev I.V."/>
            <person name="Szabo L.J."/>
            <person name="Martin F."/>
        </authorList>
    </citation>
    <scope>NUCLEOTIDE SEQUENCE [LARGE SCALE GENOMIC DNA]</scope>
    <source>
        <strain evidence="3">CRL 75-36-700-3 / race SCCL</strain>
    </source>
</reference>
<dbReference type="KEGG" id="pgr:PGTG_11870"/>
<dbReference type="AlphaFoldDB" id="E3KMI9"/>
<dbReference type="Proteomes" id="UP000008783">
    <property type="component" value="Unassembled WGS sequence"/>
</dbReference>